<dbReference type="SUPFAM" id="SSF51283">
    <property type="entry name" value="dUTPase-like"/>
    <property type="match status" value="1"/>
</dbReference>
<name>A0A5C7F3M1_9BACI</name>
<reference evidence="4 5" key="1">
    <citation type="submission" date="2024-01" db="EMBL/GenBank/DDBJ databases">
        <title>Complete Genome Sequence of Alkalicoccus halolimnae BZ-SZ-XJ29T, a Moderately Halophilic Bacterium Isolated from a Salt Lake.</title>
        <authorList>
            <person name="Zhao B."/>
        </authorList>
    </citation>
    <scope>NUCLEOTIDE SEQUENCE [LARGE SCALE GENOMIC DNA]</scope>
    <source>
        <strain evidence="4 5">BZ-SZ-XJ29</strain>
    </source>
</reference>
<dbReference type="GO" id="GO:0033973">
    <property type="term" value="F:dCTP deaminase (dUMP-forming) activity"/>
    <property type="evidence" value="ECO:0007669"/>
    <property type="project" value="UniProtKB-UniRule"/>
</dbReference>
<feature type="binding site" evidence="3">
    <location>
        <position position="113"/>
    </location>
    <ligand>
        <name>dCTP</name>
        <dbReference type="ChEBI" id="CHEBI:61481"/>
    </ligand>
</feature>
<dbReference type="InterPro" id="IPR036157">
    <property type="entry name" value="dUTPase-like_sf"/>
</dbReference>
<dbReference type="GO" id="GO:0008829">
    <property type="term" value="F:dCTP deaminase activity"/>
    <property type="evidence" value="ECO:0007669"/>
    <property type="project" value="InterPro"/>
</dbReference>
<dbReference type="EC" id="3.5.4.30" evidence="3"/>
<dbReference type="Pfam" id="PF22769">
    <property type="entry name" value="DCD"/>
    <property type="match status" value="1"/>
</dbReference>
<dbReference type="InterPro" id="IPR033704">
    <property type="entry name" value="dUTPase_trimeric"/>
</dbReference>
<dbReference type="GO" id="GO:0006226">
    <property type="term" value="P:dUMP biosynthetic process"/>
    <property type="evidence" value="ECO:0007669"/>
    <property type="project" value="UniProtKB-UniRule"/>
</dbReference>
<keyword evidence="3" id="KW-0547">Nucleotide-binding</keyword>
<gene>
    <name evidence="3 4" type="primary">dcd</name>
    <name evidence="4" type="ORF">FTX54_003045</name>
</gene>
<evidence type="ECO:0000313" key="4">
    <source>
        <dbReference type="EMBL" id="WWD80558.1"/>
    </source>
</evidence>
<dbReference type="AlphaFoldDB" id="A0A5C7F3M1"/>
<protein>
    <recommendedName>
        <fullName evidence="3">dCTP deaminase, dUMP-forming</fullName>
        <ecNumber evidence="3">3.5.4.30</ecNumber>
    </recommendedName>
    <alternativeName>
        <fullName evidence="3">Bifunctional dCTP deaminase:dUTPase</fullName>
    </alternativeName>
    <alternativeName>
        <fullName evidence="3">DCD-DUT</fullName>
    </alternativeName>
</protein>
<dbReference type="PANTHER" id="PTHR42680">
    <property type="entry name" value="DCTP DEAMINASE"/>
    <property type="match status" value="1"/>
</dbReference>
<sequence>MILSDQDIRAYLEENKLHISPLEKHQIQPASVDLTLGTEFRRMKEEGAAMLSLDRPVEEETFDQEKIVLPPKSFLLATTEQHIELPDNLSAFVEGRSSIGRMGLFIQNAGWVDPGFKGQITLELFNANHLPIEITSGRRICQLVFAEMKSSAEEPYNGKYQHQKGAVGTKIYEDEEI</sequence>
<dbReference type="PANTHER" id="PTHR42680:SF3">
    <property type="entry name" value="DCTP DEAMINASE"/>
    <property type="match status" value="1"/>
</dbReference>
<dbReference type="OrthoDB" id="9780202at2"/>
<dbReference type="EMBL" id="CP144914">
    <property type="protein sequence ID" value="WWD80558.1"/>
    <property type="molecule type" value="Genomic_DNA"/>
</dbReference>
<feature type="site" description="Important for bifunctional activity" evidence="3">
    <location>
        <begin position="110"/>
        <end position="111"/>
    </location>
</feature>
<dbReference type="Proteomes" id="UP000321816">
    <property type="component" value="Chromosome"/>
</dbReference>
<keyword evidence="1 3" id="KW-0378">Hydrolase</keyword>
<proteinExistence type="inferred from homology"/>
<keyword evidence="2 3" id="KW-0546">Nucleotide metabolism</keyword>
<evidence type="ECO:0000256" key="1">
    <source>
        <dbReference type="ARBA" id="ARBA00022801"/>
    </source>
</evidence>
<feature type="active site" description="Proton donor/acceptor" evidence="3">
    <location>
        <position position="123"/>
    </location>
</feature>
<dbReference type="GO" id="GO:0000166">
    <property type="term" value="F:nucleotide binding"/>
    <property type="evidence" value="ECO:0007669"/>
    <property type="project" value="UniProtKB-KW"/>
</dbReference>
<dbReference type="GO" id="GO:0006229">
    <property type="term" value="P:dUTP biosynthetic process"/>
    <property type="evidence" value="ECO:0007669"/>
    <property type="project" value="InterPro"/>
</dbReference>
<comment type="function">
    <text evidence="3">Bifunctional enzyme that catalyzes both the deamination of dCTP to dUTP and the hydrolysis of dUTP to dUMP without releasing the toxic dUTP intermediate.</text>
</comment>
<feature type="binding site" evidence="3">
    <location>
        <position position="159"/>
    </location>
    <ligand>
        <name>dCTP</name>
        <dbReference type="ChEBI" id="CHEBI:61481"/>
    </ligand>
</feature>
<evidence type="ECO:0000256" key="2">
    <source>
        <dbReference type="ARBA" id="ARBA00023080"/>
    </source>
</evidence>
<organism evidence="4 5">
    <name type="scientific">Alkalicoccus halolimnae</name>
    <dbReference type="NCBI Taxonomy" id="1667239"/>
    <lineage>
        <taxon>Bacteria</taxon>
        <taxon>Bacillati</taxon>
        <taxon>Bacillota</taxon>
        <taxon>Bacilli</taxon>
        <taxon>Bacillales</taxon>
        <taxon>Bacillaceae</taxon>
        <taxon>Alkalicoccus</taxon>
    </lineage>
</organism>
<comment type="subunit">
    <text evidence="3">Homotrimer.</text>
</comment>
<feature type="binding site" evidence="3">
    <location>
        <position position="163"/>
    </location>
    <ligand>
        <name>dCTP</name>
        <dbReference type="ChEBI" id="CHEBI:61481"/>
    </ligand>
</feature>
<evidence type="ECO:0000313" key="5">
    <source>
        <dbReference type="Proteomes" id="UP000321816"/>
    </source>
</evidence>
<feature type="binding site" evidence="3">
    <location>
        <begin position="121"/>
        <end position="123"/>
    </location>
    <ligand>
        <name>dCTP</name>
        <dbReference type="ChEBI" id="CHEBI:61481"/>
    </ligand>
</feature>
<accession>A0A5C7F3M1</accession>
<dbReference type="InterPro" id="IPR011962">
    <property type="entry name" value="dCTP_deaminase"/>
</dbReference>
<dbReference type="CDD" id="cd07557">
    <property type="entry name" value="trimeric_dUTPase"/>
    <property type="match status" value="1"/>
</dbReference>
<dbReference type="KEGG" id="ahal:FTX54_003045"/>
<comment type="similarity">
    <text evidence="3">Belongs to the dCTP deaminase family.</text>
</comment>
<dbReference type="HAMAP" id="MF_00146">
    <property type="entry name" value="dCTP_deaminase"/>
    <property type="match status" value="1"/>
</dbReference>
<comment type="catalytic activity">
    <reaction evidence="3">
        <text>dCTP + 2 H2O = dUMP + NH4(+) + diphosphate</text>
        <dbReference type="Rhea" id="RHEA:19205"/>
        <dbReference type="ChEBI" id="CHEBI:15377"/>
        <dbReference type="ChEBI" id="CHEBI:28938"/>
        <dbReference type="ChEBI" id="CHEBI:33019"/>
        <dbReference type="ChEBI" id="CHEBI:61481"/>
        <dbReference type="ChEBI" id="CHEBI:246422"/>
        <dbReference type="EC" id="3.5.4.30"/>
    </reaction>
</comment>
<dbReference type="RefSeq" id="WP_147804927.1">
    <property type="nucleotide sequence ID" value="NZ_CP144914.1"/>
</dbReference>
<keyword evidence="5" id="KW-1185">Reference proteome</keyword>
<feature type="binding site" evidence="3">
    <location>
        <position position="142"/>
    </location>
    <ligand>
        <name>dCTP</name>
        <dbReference type="ChEBI" id="CHEBI:61481"/>
    </ligand>
</feature>
<comment type="pathway">
    <text evidence="3">Pyrimidine metabolism; dUMP biosynthesis; dUMP from dCTP: step 1/1.</text>
</comment>
<feature type="binding site" evidence="3">
    <location>
        <begin position="96"/>
        <end position="101"/>
    </location>
    <ligand>
        <name>dCTP</name>
        <dbReference type="ChEBI" id="CHEBI:61481"/>
    </ligand>
</feature>
<dbReference type="NCBIfam" id="TIGR02274">
    <property type="entry name" value="dCTP_deam"/>
    <property type="match status" value="1"/>
</dbReference>
<feature type="binding site" evidence="3">
    <location>
        <position position="156"/>
    </location>
    <ligand>
        <name>dCTP</name>
        <dbReference type="ChEBI" id="CHEBI:61481"/>
    </ligand>
</feature>
<evidence type="ECO:0000256" key="3">
    <source>
        <dbReference type="HAMAP-Rule" id="MF_00146"/>
    </source>
</evidence>
<dbReference type="Gene3D" id="2.70.40.10">
    <property type="match status" value="1"/>
</dbReference>